<sequence>MSATYPPTTGASSRAALLTTCATCTRQAWRRLTACTSVLWRRTWPDHEVLAERWDLWAIHNH</sequence>
<evidence type="ECO:0000313" key="1">
    <source>
        <dbReference type="EMBL" id="GGL08354.1"/>
    </source>
</evidence>
<protein>
    <submittedName>
        <fullName evidence="1">Uncharacterized protein</fullName>
    </submittedName>
</protein>
<reference evidence="2" key="1">
    <citation type="journal article" date="2019" name="Int. J. Syst. Evol. Microbiol.">
        <title>The Global Catalogue of Microorganisms (GCM) 10K type strain sequencing project: providing services to taxonomists for standard genome sequencing and annotation.</title>
        <authorList>
            <consortium name="The Broad Institute Genomics Platform"/>
            <consortium name="The Broad Institute Genome Sequencing Center for Infectious Disease"/>
            <person name="Wu L."/>
            <person name="Ma J."/>
        </authorList>
    </citation>
    <scope>NUCLEOTIDE SEQUENCE [LARGE SCALE GENOMIC DNA]</scope>
    <source>
        <strain evidence="2">JCM 19173</strain>
    </source>
</reference>
<organism evidence="1 2">
    <name type="scientific">Deinococcus radiotolerans</name>
    <dbReference type="NCBI Taxonomy" id="1309407"/>
    <lineage>
        <taxon>Bacteria</taxon>
        <taxon>Thermotogati</taxon>
        <taxon>Deinococcota</taxon>
        <taxon>Deinococci</taxon>
        <taxon>Deinococcales</taxon>
        <taxon>Deinococcaceae</taxon>
        <taxon>Deinococcus</taxon>
    </lineage>
</organism>
<accession>A0ABQ2FKZ5</accession>
<gene>
    <name evidence="1" type="ORF">GCM10010844_28930</name>
</gene>
<keyword evidence="2" id="KW-1185">Reference proteome</keyword>
<comment type="caution">
    <text evidence="1">The sequence shown here is derived from an EMBL/GenBank/DDBJ whole genome shotgun (WGS) entry which is preliminary data.</text>
</comment>
<name>A0ABQ2FKZ5_9DEIO</name>
<dbReference type="EMBL" id="BMPE01000009">
    <property type="protein sequence ID" value="GGL08354.1"/>
    <property type="molecule type" value="Genomic_DNA"/>
</dbReference>
<proteinExistence type="predicted"/>
<evidence type="ECO:0000313" key="2">
    <source>
        <dbReference type="Proteomes" id="UP000604341"/>
    </source>
</evidence>
<dbReference type="Proteomes" id="UP000604341">
    <property type="component" value="Unassembled WGS sequence"/>
</dbReference>
<dbReference type="RefSeq" id="WP_189069703.1">
    <property type="nucleotide sequence ID" value="NZ_BMPE01000009.1"/>
</dbReference>